<feature type="region of interest" description="Disordered" evidence="5">
    <location>
        <begin position="1"/>
        <end position="22"/>
    </location>
</feature>
<dbReference type="SMART" id="SM00066">
    <property type="entry name" value="GAL4"/>
    <property type="match status" value="1"/>
</dbReference>
<feature type="compositionally biased region" description="Polar residues" evidence="5">
    <location>
        <begin position="1"/>
        <end position="10"/>
    </location>
</feature>
<dbReference type="GO" id="GO:0008270">
    <property type="term" value="F:zinc ion binding"/>
    <property type="evidence" value="ECO:0007669"/>
    <property type="project" value="InterPro"/>
</dbReference>
<dbReference type="PROSITE" id="PS50048">
    <property type="entry name" value="ZN2_CY6_FUNGAL_2"/>
    <property type="match status" value="1"/>
</dbReference>
<dbReference type="Gene3D" id="4.10.240.10">
    <property type="entry name" value="Zn(2)-C6 fungal-type DNA-binding domain"/>
    <property type="match status" value="1"/>
</dbReference>
<dbReference type="InterPro" id="IPR001138">
    <property type="entry name" value="Zn2Cys6_DnaBD"/>
</dbReference>
<evidence type="ECO:0000256" key="2">
    <source>
        <dbReference type="ARBA" id="ARBA00023015"/>
    </source>
</evidence>
<dbReference type="SMART" id="SM00906">
    <property type="entry name" value="Fungal_trans"/>
    <property type="match status" value="1"/>
</dbReference>
<dbReference type="InterPro" id="IPR007219">
    <property type="entry name" value="XnlR_reg_dom"/>
</dbReference>
<keyword evidence="3" id="KW-0804">Transcription</keyword>
<evidence type="ECO:0000256" key="3">
    <source>
        <dbReference type="ARBA" id="ARBA00023163"/>
    </source>
</evidence>
<evidence type="ECO:0000256" key="4">
    <source>
        <dbReference type="ARBA" id="ARBA00023242"/>
    </source>
</evidence>
<evidence type="ECO:0000256" key="5">
    <source>
        <dbReference type="SAM" id="MobiDB-lite"/>
    </source>
</evidence>
<gene>
    <name evidence="7" type="ORF">M441DRAFT_29782</name>
</gene>
<proteinExistence type="predicted"/>
<dbReference type="CDD" id="cd00067">
    <property type="entry name" value="GAL4"/>
    <property type="match status" value="1"/>
</dbReference>
<dbReference type="AlphaFoldDB" id="A0A2T3Z0S6"/>
<dbReference type="PROSITE" id="PS00463">
    <property type="entry name" value="ZN2_CY6_FUNGAL_1"/>
    <property type="match status" value="1"/>
</dbReference>
<dbReference type="GO" id="GO:0006351">
    <property type="term" value="P:DNA-templated transcription"/>
    <property type="evidence" value="ECO:0007669"/>
    <property type="project" value="InterPro"/>
</dbReference>
<name>A0A2T3Z0S6_TRIA4</name>
<dbReference type="PANTHER" id="PTHR47840:SF1">
    <property type="entry name" value="ZN(II)2CYS6 TRANSCRIPTION FACTOR (EUROFUNG)"/>
    <property type="match status" value="1"/>
</dbReference>
<dbReference type="STRING" id="1042311.A0A2T3Z0S6"/>
<dbReference type="OrthoDB" id="5392779at2759"/>
<dbReference type="GO" id="GO:0003677">
    <property type="term" value="F:DNA binding"/>
    <property type="evidence" value="ECO:0007669"/>
    <property type="project" value="InterPro"/>
</dbReference>
<keyword evidence="2" id="KW-0805">Transcription regulation</keyword>
<reference evidence="7 8" key="1">
    <citation type="submission" date="2016-07" db="EMBL/GenBank/DDBJ databases">
        <title>Multiple horizontal gene transfer events from other fungi enriched the ability of initially mycotrophic Trichoderma (Ascomycota) to feed on dead plant biomass.</title>
        <authorList>
            <consortium name="DOE Joint Genome Institute"/>
            <person name="Aerts A."/>
            <person name="Atanasova L."/>
            <person name="Chenthamara K."/>
            <person name="Zhang J."/>
            <person name="Grujic M."/>
            <person name="Henrissat B."/>
            <person name="Kuo A."/>
            <person name="Salamov A."/>
            <person name="Lipzen A."/>
            <person name="Labutti K."/>
            <person name="Barry K."/>
            <person name="Miao Y."/>
            <person name="Rahimi M.J."/>
            <person name="Shen Q."/>
            <person name="Grigoriev I.V."/>
            <person name="Kubicek C.P."/>
            <person name="Druzhinina I.S."/>
        </authorList>
    </citation>
    <scope>NUCLEOTIDE SEQUENCE [LARGE SCALE GENOMIC DNA]</scope>
    <source>
        <strain evidence="7 8">CBS 433.97</strain>
    </source>
</reference>
<keyword evidence="1" id="KW-0479">Metal-binding</keyword>
<dbReference type="PANTHER" id="PTHR47840">
    <property type="entry name" value="ZN(II)2CYS6 TRANSCRIPTION FACTOR (EUROFUNG)-RELATED"/>
    <property type="match status" value="1"/>
</dbReference>
<dbReference type="Proteomes" id="UP000240493">
    <property type="component" value="Unassembled WGS sequence"/>
</dbReference>
<evidence type="ECO:0000313" key="7">
    <source>
        <dbReference type="EMBL" id="PTB38411.1"/>
    </source>
</evidence>
<dbReference type="InterPro" id="IPR036864">
    <property type="entry name" value="Zn2-C6_fun-type_DNA-bd_sf"/>
</dbReference>
<dbReference type="CDD" id="cd12148">
    <property type="entry name" value="fungal_TF_MHR"/>
    <property type="match status" value="1"/>
</dbReference>
<evidence type="ECO:0000259" key="6">
    <source>
        <dbReference type="PROSITE" id="PS50048"/>
    </source>
</evidence>
<organism evidence="7 8">
    <name type="scientific">Trichoderma asperellum (strain ATCC 204424 / CBS 433.97 / NBRC 101777)</name>
    <dbReference type="NCBI Taxonomy" id="1042311"/>
    <lineage>
        <taxon>Eukaryota</taxon>
        <taxon>Fungi</taxon>
        <taxon>Dikarya</taxon>
        <taxon>Ascomycota</taxon>
        <taxon>Pezizomycotina</taxon>
        <taxon>Sordariomycetes</taxon>
        <taxon>Hypocreomycetidae</taxon>
        <taxon>Hypocreales</taxon>
        <taxon>Hypocreaceae</taxon>
        <taxon>Trichoderma</taxon>
    </lineage>
</organism>
<dbReference type="GO" id="GO:0000981">
    <property type="term" value="F:DNA-binding transcription factor activity, RNA polymerase II-specific"/>
    <property type="evidence" value="ECO:0007669"/>
    <property type="project" value="InterPro"/>
</dbReference>
<evidence type="ECO:0000313" key="8">
    <source>
        <dbReference type="Proteomes" id="UP000240493"/>
    </source>
</evidence>
<feature type="domain" description="Zn(2)-C6 fungal-type" evidence="6">
    <location>
        <begin position="30"/>
        <end position="61"/>
    </location>
</feature>
<keyword evidence="8" id="KW-1185">Reference proteome</keyword>
<dbReference type="SUPFAM" id="SSF57701">
    <property type="entry name" value="Zn2/Cys6 DNA-binding domain"/>
    <property type="match status" value="1"/>
</dbReference>
<accession>A0A2T3Z0S6</accession>
<sequence length="685" mass="76981">MTTAISANSDGGNGPFSAPKRRKIRKGTQSCWECKRRKIRCTFASPTESVCDGCRSRRVKCLSQEYHDETRLTSAPDKRGSSLDKIRSQADTSFGVKSPSVCNYMGSVAFINSPSDYNGISQQLLAAWPSQQELEVISDVNISNTFMLFHGVTCMPYSDFMSNNLPSLQDVLQPPLPGSHPVLLARRLLMLGVFLQSGSLSSSEPQTVMCRAVEIASRLVTSNDDLVSSLEGIECIMMESMFRNNAGNLRGAWVSNRRAMTMAQLMGLHQYRTTVPASSKQDWIAGPRPKAIDAETRNRIEPQLMWFRLVATDRYLSLILGLPQESQQDPYPVCLEAKEPKDYELIDRLERLVVVAAGLILQRNSTNIHNLEATLRVDKLLQEAAALPPAQWWLPPEPLSIIGDTMDAFQETLRLMYQLTHYHLLAQLHLPYILLISNDRKYDYSKMTAINASREILSRFVLYFGTNSNCPSYCRGVDFLTFIASMTLCLAHIKGHCERQIGIMSNETTSIFQFLVHQRPQDIGFVERIMESMEKKTTRDDPITQTITNSLRQLVTIEASVANQSSCIASLSCQIGCDGLESGGISMHMNNDVLHIYIPYYGTIKIERESSSHKFLEDNSFSVKSLSQMPWETLQSPTERSLIMEPTDEPNRRNTKEDSILIPSIGEEFSDWAFSGIDLSLLETI</sequence>
<dbReference type="EMBL" id="KZ679266">
    <property type="protein sequence ID" value="PTB38411.1"/>
    <property type="molecule type" value="Genomic_DNA"/>
</dbReference>
<evidence type="ECO:0000256" key="1">
    <source>
        <dbReference type="ARBA" id="ARBA00022723"/>
    </source>
</evidence>
<keyword evidence="4" id="KW-0539">Nucleus</keyword>
<protein>
    <recommendedName>
        <fullName evidence="6">Zn(2)-C6 fungal-type domain-containing protein</fullName>
    </recommendedName>
</protein>